<name>A0AAD7MH50_9AGAR</name>
<gene>
    <name evidence="2" type="ORF">B0H16DRAFT_1740780</name>
</gene>
<reference evidence="2" key="1">
    <citation type="submission" date="2023-03" db="EMBL/GenBank/DDBJ databases">
        <title>Massive genome expansion in bonnet fungi (Mycena s.s.) driven by repeated elements and novel gene families across ecological guilds.</title>
        <authorList>
            <consortium name="Lawrence Berkeley National Laboratory"/>
            <person name="Harder C.B."/>
            <person name="Miyauchi S."/>
            <person name="Viragh M."/>
            <person name="Kuo A."/>
            <person name="Thoen E."/>
            <person name="Andreopoulos B."/>
            <person name="Lu D."/>
            <person name="Skrede I."/>
            <person name="Drula E."/>
            <person name="Henrissat B."/>
            <person name="Morin E."/>
            <person name="Kohler A."/>
            <person name="Barry K."/>
            <person name="LaButti K."/>
            <person name="Morin E."/>
            <person name="Salamov A."/>
            <person name="Lipzen A."/>
            <person name="Mereny Z."/>
            <person name="Hegedus B."/>
            <person name="Baldrian P."/>
            <person name="Stursova M."/>
            <person name="Weitz H."/>
            <person name="Taylor A."/>
            <person name="Grigoriev I.V."/>
            <person name="Nagy L.G."/>
            <person name="Martin F."/>
            <person name="Kauserud H."/>
        </authorList>
    </citation>
    <scope>NUCLEOTIDE SEQUENCE</scope>
    <source>
        <strain evidence="2">CBHHK182m</strain>
    </source>
</reference>
<accession>A0AAD7MH50</accession>
<feature type="region of interest" description="Disordered" evidence="1">
    <location>
        <begin position="638"/>
        <end position="659"/>
    </location>
</feature>
<organism evidence="2 3">
    <name type="scientific">Mycena metata</name>
    <dbReference type="NCBI Taxonomy" id="1033252"/>
    <lineage>
        <taxon>Eukaryota</taxon>
        <taxon>Fungi</taxon>
        <taxon>Dikarya</taxon>
        <taxon>Basidiomycota</taxon>
        <taxon>Agaricomycotina</taxon>
        <taxon>Agaricomycetes</taxon>
        <taxon>Agaricomycetidae</taxon>
        <taxon>Agaricales</taxon>
        <taxon>Marasmiineae</taxon>
        <taxon>Mycenaceae</taxon>
        <taxon>Mycena</taxon>
    </lineage>
</organism>
<evidence type="ECO:0000313" key="2">
    <source>
        <dbReference type="EMBL" id="KAJ7717162.1"/>
    </source>
</evidence>
<evidence type="ECO:0000313" key="3">
    <source>
        <dbReference type="Proteomes" id="UP001215598"/>
    </source>
</evidence>
<dbReference type="EMBL" id="JARKIB010000281">
    <property type="protein sequence ID" value="KAJ7717162.1"/>
    <property type="molecule type" value="Genomic_DNA"/>
</dbReference>
<dbReference type="Proteomes" id="UP001215598">
    <property type="component" value="Unassembled WGS sequence"/>
</dbReference>
<protein>
    <submittedName>
        <fullName evidence="2">Uncharacterized protein</fullName>
    </submittedName>
</protein>
<sequence>MDNIDWEWLSSTGRHSLTGGSGERRFIMIRQGRRIEVTAGGANGIGPRRLQAPAQWEGDSVPEWPGVRARMDSPCYGVGSGPHTPVFRPSEATAGSEAHAQRVRDWRAEGERHRDEFHADVERKREALRLAELRAELADFIFANTVSLLSVIPTIPEDIWLQILEGKIGWGTGLRGETLMLVSRDFHRMLTSTEVASAWNPVRFQGMESMQTPKLGYLRWARRREVVISLENIKPQSLLDILKMESWSILEFQQLYSSAAPETLFSILRVAETLPRIGTLYIDGAGAAFHGSWAVADGERFGSAWMPQTRRSLRWNLPDGSPKSVVLVRVISPEDDLRLPWTTLESYAELSTIRLEDSLPAAHLSRLCRITVLCLGGLGLPNKEEKVVLPELVEFNYLFSWRVSESGKTAFHGLEFTSLQVLRIKSIYGSLMHLEDSVSLEIHAALTEFLERSPQLTVMQIALHVPYVAETLLGHLGVCGNLQDLDVAVCHEELFSPELFGGLSRLTVVPRLRFIRLPQLLAGRDHWDLDVDGDGREMGLEQMLRVRFGAGLERCDFARARRVGGGLGGCNDRRKDGRKLWAISAQWDELPTRWRMASQMQEHGIDWEWLSNSGNHSVTGGSGEKRFILIRQGGRVEETAEGPNGIGPRRLQAPAQWEGDSVPEWPGVRARMDSPCYGVGSGPHTPVFRPSEATAGSEAHAQRVRDWRAEGERHRDEFRADLEKKREALRLAELRAEHADSIFENTVSLVSVIPTTPEDIWLEIFKRALSGGAVSLYTLMGVCRDFRRMLTASDLAILWNPVELRDTYKEEGTSPDRSCEWRPGHQQVWNRAAASHVQLGYLDFARQREIGFKLSGIVPASVWAMMNKQAWSVFEISDFYSGEEAAAVVDLTLRVAPCPPIDTLVIKGALRHAEIRPFPEHEGDRFGTRMWGEGVRRGLQLMLPQGSPQAVVLVRTIEPNKDFKLPWSTLKCYAEAFTIRGARSWMSEIPSAHLRSLTGITILCLGGVRLPAMDKKDPWISLPLVQEFNYVFTWEFVRVGGTKAFQALKLEGLRVLRVKGTEGTDKGHGWGTPKQEDAAKQVHKALTKFLGRSPQLKILQIAFDIPFEGQTLLEELRRCQNLEELDVPICHPDLWTRELFGGLQDLEVCPKLRVMRLPQLGWGSDLWEDYEGDDRETETRRDVGLDEMLGARFGAGLRTFDLRPRGSMRDGYDEWGNERCSDAERWSDGPERWAEAVKWDWLGGAPLAGWVLPDDVWTRLLSLRAATGWDILLDERPPPLVW</sequence>
<evidence type="ECO:0000256" key="1">
    <source>
        <dbReference type="SAM" id="MobiDB-lite"/>
    </source>
</evidence>
<comment type="caution">
    <text evidence="2">The sequence shown here is derived from an EMBL/GenBank/DDBJ whole genome shotgun (WGS) entry which is preliminary data.</text>
</comment>
<keyword evidence="3" id="KW-1185">Reference proteome</keyword>
<proteinExistence type="predicted"/>